<dbReference type="EMBL" id="JABAIM010000001">
    <property type="protein sequence ID" value="NLR74147.1"/>
    <property type="molecule type" value="Genomic_DNA"/>
</dbReference>
<dbReference type="Proteomes" id="UP000587991">
    <property type="component" value="Unassembled WGS sequence"/>
</dbReference>
<dbReference type="RefSeq" id="WP_168875778.1">
    <property type="nucleotide sequence ID" value="NZ_JABAIM010000001.1"/>
</dbReference>
<dbReference type="PANTHER" id="PTHR43877:SF2">
    <property type="entry name" value="AMINOALKYLPHOSPHONATE N-ACETYLTRANSFERASE-RELATED"/>
    <property type="match status" value="1"/>
</dbReference>
<dbReference type="GO" id="GO:0016747">
    <property type="term" value="F:acyltransferase activity, transferring groups other than amino-acyl groups"/>
    <property type="evidence" value="ECO:0007669"/>
    <property type="project" value="InterPro"/>
</dbReference>
<evidence type="ECO:0000313" key="4">
    <source>
        <dbReference type="EMBL" id="NLR74147.1"/>
    </source>
</evidence>
<dbReference type="InterPro" id="IPR000182">
    <property type="entry name" value="GNAT_dom"/>
</dbReference>
<dbReference type="PROSITE" id="PS51186">
    <property type="entry name" value="GNAT"/>
    <property type="match status" value="1"/>
</dbReference>
<accession>A0A847S4T9</accession>
<keyword evidence="1 4" id="KW-0808">Transferase</keyword>
<evidence type="ECO:0000256" key="1">
    <source>
        <dbReference type="ARBA" id="ARBA00022679"/>
    </source>
</evidence>
<dbReference type="CDD" id="cd04301">
    <property type="entry name" value="NAT_SF"/>
    <property type="match status" value="1"/>
</dbReference>
<gene>
    <name evidence="4" type="ORF">HF682_03140</name>
</gene>
<dbReference type="AlphaFoldDB" id="A0A847S4T9"/>
<comment type="caution">
    <text evidence="4">The sequence shown here is derived from an EMBL/GenBank/DDBJ whole genome shotgun (WGS) entry which is preliminary data.</text>
</comment>
<evidence type="ECO:0000313" key="5">
    <source>
        <dbReference type="Proteomes" id="UP000587991"/>
    </source>
</evidence>
<dbReference type="SUPFAM" id="SSF55729">
    <property type="entry name" value="Acyl-CoA N-acyltransferases (Nat)"/>
    <property type="match status" value="1"/>
</dbReference>
<protein>
    <submittedName>
        <fullName evidence="4">GNAT family N-acetyltransferase</fullName>
    </submittedName>
</protein>
<dbReference type="PANTHER" id="PTHR43877">
    <property type="entry name" value="AMINOALKYLPHOSPHONATE N-ACETYLTRANSFERASE-RELATED-RELATED"/>
    <property type="match status" value="1"/>
</dbReference>
<name>A0A847S4T9_9NEIS</name>
<evidence type="ECO:0000256" key="2">
    <source>
        <dbReference type="ARBA" id="ARBA00023315"/>
    </source>
</evidence>
<evidence type="ECO:0000259" key="3">
    <source>
        <dbReference type="PROSITE" id="PS51186"/>
    </source>
</evidence>
<dbReference type="InterPro" id="IPR050832">
    <property type="entry name" value="Bact_Acetyltransf"/>
</dbReference>
<proteinExistence type="predicted"/>
<keyword evidence="5" id="KW-1185">Reference proteome</keyword>
<keyword evidence="2" id="KW-0012">Acyltransferase</keyword>
<dbReference type="Gene3D" id="3.40.630.30">
    <property type="match status" value="1"/>
</dbReference>
<sequence length="148" mass="16533">MPVVSIRPATPADQPALRQLFLTTRRIAFHWQPPDAFQRDDLDAQTVGEALWVAVDAQQRLAGFIALQEADHFIHHLFVSPDHQRLGVGQRLLQALPGWGHHPFQLKCLQRNQPALAFYQAQGFRKVGNGDGPDGAYDLLEHTARATA</sequence>
<organism evidence="4 5">
    <name type="scientific">Leeia aquatica</name>
    <dbReference type="NCBI Taxonomy" id="2725557"/>
    <lineage>
        <taxon>Bacteria</taxon>
        <taxon>Pseudomonadati</taxon>
        <taxon>Pseudomonadota</taxon>
        <taxon>Betaproteobacteria</taxon>
        <taxon>Neisseriales</taxon>
        <taxon>Leeiaceae</taxon>
        <taxon>Leeia</taxon>
    </lineage>
</organism>
<dbReference type="InterPro" id="IPR016181">
    <property type="entry name" value="Acyl_CoA_acyltransferase"/>
</dbReference>
<reference evidence="4 5" key="1">
    <citation type="submission" date="2020-04" db="EMBL/GenBank/DDBJ databases">
        <title>Draft genome of Leeia sp. IMCC25680.</title>
        <authorList>
            <person name="Song J."/>
            <person name="Cho J.-C."/>
        </authorList>
    </citation>
    <scope>NUCLEOTIDE SEQUENCE [LARGE SCALE GENOMIC DNA]</scope>
    <source>
        <strain evidence="4 5">IMCC25680</strain>
    </source>
</reference>
<feature type="domain" description="N-acetyltransferase" evidence="3">
    <location>
        <begin position="4"/>
        <end position="145"/>
    </location>
</feature>
<dbReference type="Pfam" id="PF00583">
    <property type="entry name" value="Acetyltransf_1"/>
    <property type="match status" value="1"/>
</dbReference>